<dbReference type="EMBL" id="PQWO01000005">
    <property type="protein sequence ID" value="PZD73628.1"/>
    <property type="molecule type" value="Genomic_DNA"/>
</dbReference>
<reference evidence="5 6" key="1">
    <citation type="journal article" date="2018" name="Sci. Rep.">
        <title>A novel species of the marine cyanobacterium Acaryochloris with a unique pigment content and lifestyle.</title>
        <authorList>
            <person name="Partensky F."/>
            <person name="Six C."/>
            <person name="Ratin M."/>
            <person name="Garczarek L."/>
            <person name="Vaulot D."/>
            <person name="Probert I."/>
            <person name="Calteau A."/>
            <person name="Gourvil P."/>
            <person name="Marie D."/>
            <person name="Grebert T."/>
            <person name="Bouchier C."/>
            <person name="Le Panse S."/>
            <person name="Gachenot M."/>
            <person name="Rodriguez F."/>
            <person name="Garrido J.L."/>
        </authorList>
    </citation>
    <scope>NUCLEOTIDE SEQUENCE [LARGE SCALE GENOMIC DNA]</scope>
    <source>
        <strain evidence="5 6">RCC1774</strain>
    </source>
</reference>
<gene>
    <name evidence="5" type="primary">nudI</name>
    <name evidence="5" type="ORF">C1752_02002</name>
</gene>
<keyword evidence="6" id="KW-1185">Reference proteome</keyword>
<sequence>MSPPTVIKAAIAILYQDGRFLLQLRDDIPTIVYPNQWACFGGHMDPGEEPEAALYREVDEEIGYTVPEATFFKEYRDPGVIRYVFACPLTVELGSLELKEGWDMGLFTPEEIRIGSCRAPRDEQPRSIAIPHQALLLDYI</sequence>
<dbReference type="PANTHER" id="PTHR43046:SF14">
    <property type="entry name" value="MUTT_NUDIX FAMILY PROTEIN"/>
    <property type="match status" value="1"/>
</dbReference>
<dbReference type="SUPFAM" id="SSF55811">
    <property type="entry name" value="Nudix"/>
    <property type="match status" value="1"/>
</dbReference>
<comment type="caution">
    <text evidence="5">The sequence shown here is derived from an EMBL/GenBank/DDBJ whole genome shotgun (WGS) entry which is preliminary data.</text>
</comment>
<dbReference type="RefSeq" id="WP_110985966.1">
    <property type="nucleotide sequence ID" value="NZ_CAWNWM010000005.1"/>
</dbReference>
<feature type="domain" description="Nudix hydrolase" evidence="4">
    <location>
        <begin position="5"/>
        <end position="140"/>
    </location>
</feature>
<dbReference type="Pfam" id="PF00293">
    <property type="entry name" value="NUDIX"/>
    <property type="match status" value="1"/>
</dbReference>
<dbReference type="AlphaFoldDB" id="A0A2W1JJM8"/>
<dbReference type="PROSITE" id="PS51462">
    <property type="entry name" value="NUDIX"/>
    <property type="match status" value="1"/>
</dbReference>
<name>A0A2W1JJM8_9CYAN</name>
<proteinExistence type="inferred from homology"/>
<dbReference type="InterPro" id="IPR015797">
    <property type="entry name" value="NUDIX_hydrolase-like_dom_sf"/>
</dbReference>
<dbReference type="Gene3D" id="3.90.79.10">
    <property type="entry name" value="Nucleoside Triphosphate Pyrophosphohydrolase"/>
    <property type="match status" value="1"/>
</dbReference>
<keyword evidence="2 3" id="KW-0378">Hydrolase</keyword>
<evidence type="ECO:0000256" key="1">
    <source>
        <dbReference type="ARBA" id="ARBA00001946"/>
    </source>
</evidence>
<evidence type="ECO:0000313" key="5">
    <source>
        <dbReference type="EMBL" id="PZD73628.1"/>
    </source>
</evidence>
<dbReference type="OrthoDB" id="161692at2"/>
<dbReference type="GO" id="GO:0047429">
    <property type="term" value="F:nucleoside triphosphate diphosphatase activity"/>
    <property type="evidence" value="ECO:0007669"/>
    <property type="project" value="UniProtKB-EC"/>
</dbReference>
<evidence type="ECO:0000256" key="3">
    <source>
        <dbReference type="RuleBase" id="RU003476"/>
    </source>
</evidence>
<dbReference type="EC" id="3.6.1.9" evidence="5"/>
<dbReference type="PANTHER" id="PTHR43046">
    <property type="entry name" value="GDP-MANNOSE MANNOSYL HYDROLASE"/>
    <property type="match status" value="1"/>
</dbReference>
<dbReference type="InterPro" id="IPR020084">
    <property type="entry name" value="NUDIX_hydrolase_CS"/>
</dbReference>
<comment type="cofactor">
    <cofactor evidence="1">
        <name>Mg(2+)</name>
        <dbReference type="ChEBI" id="CHEBI:18420"/>
    </cofactor>
</comment>
<comment type="similarity">
    <text evidence="3">Belongs to the Nudix hydrolase family.</text>
</comment>
<dbReference type="PROSITE" id="PS00893">
    <property type="entry name" value="NUDIX_BOX"/>
    <property type="match status" value="1"/>
</dbReference>
<accession>A0A2W1JJM8</accession>
<dbReference type="InterPro" id="IPR000086">
    <property type="entry name" value="NUDIX_hydrolase_dom"/>
</dbReference>
<dbReference type="Proteomes" id="UP000248857">
    <property type="component" value="Unassembled WGS sequence"/>
</dbReference>
<protein>
    <submittedName>
        <fullName evidence="5">Nucleoside triphosphatase NudI</fullName>
        <ecNumber evidence="5">3.6.1.9</ecNumber>
    </submittedName>
</protein>
<evidence type="ECO:0000256" key="2">
    <source>
        <dbReference type="ARBA" id="ARBA00022801"/>
    </source>
</evidence>
<dbReference type="CDD" id="cd18882">
    <property type="entry name" value="NUDIX_Hydrolase"/>
    <property type="match status" value="1"/>
</dbReference>
<organism evidence="5 6">
    <name type="scientific">Acaryochloris thomasi RCC1774</name>
    <dbReference type="NCBI Taxonomy" id="1764569"/>
    <lineage>
        <taxon>Bacteria</taxon>
        <taxon>Bacillati</taxon>
        <taxon>Cyanobacteriota</taxon>
        <taxon>Cyanophyceae</taxon>
        <taxon>Acaryochloridales</taxon>
        <taxon>Acaryochloridaceae</taxon>
        <taxon>Acaryochloris</taxon>
        <taxon>Acaryochloris thomasi</taxon>
    </lineage>
</organism>
<evidence type="ECO:0000259" key="4">
    <source>
        <dbReference type="PROSITE" id="PS51462"/>
    </source>
</evidence>
<dbReference type="PRINTS" id="PR00502">
    <property type="entry name" value="NUDIXFAMILY"/>
</dbReference>
<dbReference type="InterPro" id="IPR020476">
    <property type="entry name" value="Nudix_hydrolase"/>
</dbReference>
<evidence type="ECO:0000313" key="6">
    <source>
        <dbReference type="Proteomes" id="UP000248857"/>
    </source>
</evidence>